<protein>
    <submittedName>
        <fullName evidence="1">Hypothetical_protein</fullName>
    </submittedName>
</protein>
<accession>A0ABP1JT18</accession>
<reference evidence="1 2" key="1">
    <citation type="submission" date="2024-07" db="EMBL/GenBank/DDBJ databases">
        <authorList>
            <person name="Akdeniz Z."/>
        </authorList>
    </citation>
    <scope>NUCLEOTIDE SEQUENCE [LARGE SCALE GENOMIC DNA]</scope>
</reference>
<gene>
    <name evidence="1" type="ORF">HINF_LOCUS41008</name>
</gene>
<evidence type="ECO:0000313" key="2">
    <source>
        <dbReference type="Proteomes" id="UP001642409"/>
    </source>
</evidence>
<sequence length="186" mass="21658">MKYNCRRSSLLTYFLHYSVYIRLGAFRPRELYRLCAVVLGHWSVFVLDDVLGLLLLAEKRVDSSAHREVDLLVVVLDLLRELQLEVDVLDDLVAQQVFWRPFLVVEDEELVAQQQCRLPSVLRPRVQRLSLIGGREVFVRLGRGDVHSNFRSNTEQKCSFTAIEKAALKLIIFEVRQFYTLSFNIC</sequence>
<name>A0ABP1JT18_9EUKA</name>
<dbReference type="EMBL" id="CAXDID020000163">
    <property type="protein sequence ID" value="CAL6045375.1"/>
    <property type="molecule type" value="Genomic_DNA"/>
</dbReference>
<proteinExistence type="predicted"/>
<dbReference type="Proteomes" id="UP001642409">
    <property type="component" value="Unassembled WGS sequence"/>
</dbReference>
<organism evidence="1 2">
    <name type="scientific">Hexamita inflata</name>
    <dbReference type="NCBI Taxonomy" id="28002"/>
    <lineage>
        <taxon>Eukaryota</taxon>
        <taxon>Metamonada</taxon>
        <taxon>Diplomonadida</taxon>
        <taxon>Hexamitidae</taxon>
        <taxon>Hexamitinae</taxon>
        <taxon>Hexamita</taxon>
    </lineage>
</organism>
<evidence type="ECO:0000313" key="1">
    <source>
        <dbReference type="EMBL" id="CAL6045375.1"/>
    </source>
</evidence>
<keyword evidence="2" id="KW-1185">Reference proteome</keyword>
<comment type="caution">
    <text evidence="1">The sequence shown here is derived from an EMBL/GenBank/DDBJ whole genome shotgun (WGS) entry which is preliminary data.</text>
</comment>